<proteinExistence type="predicted"/>
<dbReference type="InterPro" id="IPR016181">
    <property type="entry name" value="Acyl_CoA_acyltransferase"/>
</dbReference>
<dbReference type="Pfam" id="PF14542">
    <property type="entry name" value="Acetyltransf_CG"/>
    <property type="match status" value="1"/>
</dbReference>
<dbReference type="InterPro" id="IPR000182">
    <property type="entry name" value="GNAT_dom"/>
</dbReference>
<comment type="caution">
    <text evidence="3">The sequence shown here is derived from an EMBL/GenBank/DDBJ whole genome shotgun (WGS) entry which is preliminary data.</text>
</comment>
<dbReference type="CDD" id="cd04301">
    <property type="entry name" value="NAT_SF"/>
    <property type="match status" value="1"/>
</dbReference>
<dbReference type="PROSITE" id="PS51186">
    <property type="entry name" value="GNAT"/>
    <property type="match status" value="1"/>
</dbReference>
<evidence type="ECO:0000313" key="4">
    <source>
        <dbReference type="Proteomes" id="UP001139722"/>
    </source>
</evidence>
<dbReference type="PANTHER" id="PTHR31435:SF10">
    <property type="entry name" value="BSR4717 PROTEIN"/>
    <property type="match status" value="1"/>
</dbReference>
<dbReference type="RefSeq" id="WP_197738176.1">
    <property type="nucleotide sequence ID" value="NZ_BAAANU010000002.1"/>
</dbReference>
<dbReference type="InterPro" id="IPR045057">
    <property type="entry name" value="Gcn5-rel_NAT"/>
</dbReference>
<dbReference type="PANTHER" id="PTHR31435">
    <property type="entry name" value="PROTEIN NATD1"/>
    <property type="match status" value="1"/>
</dbReference>
<dbReference type="AlphaFoldDB" id="A0A9X2GYD5"/>
<dbReference type="Proteomes" id="UP001139722">
    <property type="component" value="Unassembled WGS sequence"/>
</dbReference>
<evidence type="ECO:0000259" key="1">
    <source>
        <dbReference type="PROSITE" id="PS51186"/>
    </source>
</evidence>
<dbReference type="GO" id="GO:0016747">
    <property type="term" value="F:acyltransferase activity, transferring groups other than amino-acyl groups"/>
    <property type="evidence" value="ECO:0007669"/>
    <property type="project" value="InterPro"/>
</dbReference>
<evidence type="ECO:0000313" key="3">
    <source>
        <dbReference type="EMBL" id="MCP2369676.1"/>
    </source>
</evidence>
<sequence length="118" mass="12977">MSTDDPDVVAAEVREVDRPSAEAEIEIEVHRLDDRYSATIEGREMAHLSFAEKEDGRVVVLSTVVEPEFRGRGIAADLIADVLDDLRDRGVRIAAVRCPVVAAFLEANPQYADLLDEG</sequence>
<protein>
    <submittedName>
        <fullName evidence="3">GNAT family acetyltransferase</fullName>
    </submittedName>
</protein>
<accession>A0A9X2GYD5</accession>
<dbReference type="InterPro" id="IPR031165">
    <property type="entry name" value="GNAT_YJDJ"/>
</dbReference>
<feature type="domain" description="N-acetyltransferase" evidence="1">
    <location>
        <begin position="1"/>
        <end position="118"/>
    </location>
</feature>
<reference evidence="3" key="1">
    <citation type="submission" date="2022-06" db="EMBL/GenBank/DDBJ databases">
        <title>Sequencing the genomes of 1000 actinobacteria strains.</title>
        <authorList>
            <person name="Klenk H.-P."/>
        </authorList>
    </citation>
    <scope>NUCLEOTIDE SEQUENCE</scope>
    <source>
        <strain evidence="3">DSM 22016</strain>
    </source>
</reference>
<name>A0A9X2GYD5_9MICO</name>
<dbReference type="SUPFAM" id="SSF55729">
    <property type="entry name" value="Acyl-CoA N-acyltransferases (Nat)"/>
    <property type="match status" value="1"/>
</dbReference>
<organism evidence="3 4">
    <name type="scientific">Agromyces terreus</name>
    <dbReference type="NCBI Taxonomy" id="424795"/>
    <lineage>
        <taxon>Bacteria</taxon>
        <taxon>Bacillati</taxon>
        <taxon>Actinomycetota</taxon>
        <taxon>Actinomycetes</taxon>
        <taxon>Micrococcales</taxon>
        <taxon>Microbacteriaceae</taxon>
        <taxon>Agromyces</taxon>
    </lineage>
</organism>
<evidence type="ECO:0000259" key="2">
    <source>
        <dbReference type="PROSITE" id="PS51729"/>
    </source>
</evidence>
<dbReference type="Gene3D" id="3.40.630.30">
    <property type="match status" value="1"/>
</dbReference>
<dbReference type="PROSITE" id="PS51729">
    <property type="entry name" value="GNAT_YJDJ"/>
    <property type="match status" value="1"/>
</dbReference>
<gene>
    <name evidence="3" type="ORF">BJ978_000352</name>
</gene>
<keyword evidence="4" id="KW-1185">Reference proteome</keyword>
<dbReference type="EMBL" id="JAMZDY010000001">
    <property type="protein sequence ID" value="MCP2369676.1"/>
    <property type="molecule type" value="Genomic_DNA"/>
</dbReference>
<feature type="domain" description="N-acetyltransferase" evidence="2">
    <location>
        <begin position="28"/>
        <end position="116"/>
    </location>
</feature>